<keyword evidence="7 9" id="KW-0472">Membrane</keyword>
<keyword evidence="6" id="KW-0406">Ion transport</keyword>
<keyword evidence="5 9" id="KW-1133">Transmembrane helix</keyword>
<organism evidence="10 11">
    <name type="scientific">Bacillus pseudomycoides</name>
    <dbReference type="NCBI Taxonomy" id="64104"/>
    <lineage>
        <taxon>Bacteria</taxon>
        <taxon>Bacillati</taxon>
        <taxon>Bacillota</taxon>
        <taxon>Bacilli</taxon>
        <taxon>Bacillales</taxon>
        <taxon>Bacillaceae</taxon>
        <taxon>Bacillus</taxon>
        <taxon>Bacillus cereus group</taxon>
    </lineage>
</organism>
<evidence type="ECO:0008006" key="12">
    <source>
        <dbReference type="Google" id="ProtNLM"/>
    </source>
</evidence>
<evidence type="ECO:0000256" key="5">
    <source>
        <dbReference type="ARBA" id="ARBA00022989"/>
    </source>
</evidence>
<evidence type="ECO:0000256" key="1">
    <source>
        <dbReference type="ARBA" id="ARBA00004651"/>
    </source>
</evidence>
<keyword evidence="4 9" id="KW-0812">Transmembrane</keyword>
<evidence type="ECO:0000313" key="11">
    <source>
        <dbReference type="Proteomes" id="UP000195321"/>
    </source>
</evidence>
<dbReference type="PANTHER" id="PTHR33281">
    <property type="entry name" value="UPF0187 PROTEIN YNEE"/>
    <property type="match status" value="1"/>
</dbReference>
<evidence type="ECO:0000313" key="10">
    <source>
        <dbReference type="EMBL" id="OUM45854.1"/>
    </source>
</evidence>
<dbReference type="PANTHER" id="PTHR33281:SF19">
    <property type="entry name" value="VOLTAGE-DEPENDENT ANION CHANNEL-FORMING PROTEIN YNEE"/>
    <property type="match status" value="1"/>
</dbReference>
<sequence>MIRYNNQEGLKQIFTLKGTIIKEIFKQIIFYTCVSICIVLINYYWGIHINSTPWVIVGGALGLLLVFRTNTAYDRYWEGRKLFGGISNSTRNLAVSFLCYWDSSGNTMDKEKLKFLHLLIAFPKLAKQHLRNEKDLSEVKDLLELCSDKEKGMLARSNYLPLTIIFMLKAVITKGLKSGQLSPNTLINMEDGLDNLLKSIGGCDRIKATPIPFAYFAHIKSLLILFCGTLSIGLVDSMGWFTVMATMFISFAFLGIEAIGIEIEDPFGHDLNDLPLEEICIGIEKHLLNLYDQSDLLELPVSNSNKKAI</sequence>
<dbReference type="GO" id="GO:0005886">
    <property type="term" value="C:plasma membrane"/>
    <property type="evidence" value="ECO:0007669"/>
    <property type="project" value="UniProtKB-SubCell"/>
</dbReference>
<accession>A0A1Y3M839</accession>
<dbReference type="GO" id="GO:0005254">
    <property type="term" value="F:chloride channel activity"/>
    <property type="evidence" value="ECO:0007669"/>
    <property type="project" value="InterPro"/>
</dbReference>
<feature type="transmembrane region" description="Helical" evidence="9">
    <location>
        <begin position="28"/>
        <end position="45"/>
    </location>
</feature>
<reference evidence="10 11" key="1">
    <citation type="submission" date="2017-02" db="EMBL/GenBank/DDBJ databases">
        <title>Bacillus pseudomycoides isolate FSL K6-0042.</title>
        <authorList>
            <person name="Kovac J."/>
        </authorList>
    </citation>
    <scope>NUCLEOTIDE SEQUENCE [LARGE SCALE GENOMIC DNA]</scope>
    <source>
        <strain evidence="10 11">FSL K6-0042</strain>
    </source>
</reference>
<dbReference type="RefSeq" id="WP_088094714.1">
    <property type="nucleotide sequence ID" value="NZ_JBALMA010000774.1"/>
</dbReference>
<evidence type="ECO:0000256" key="6">
    <source>
        <dbReference type="ARBA" id="ARBA00023065"/>
    </source>
</evidence>
<protein>
    <recommendedName>
        <fullName evidence="12">Bestrophin, RFP-TM, chloride channel</fullName>
    </recommendedName>
</protein>
<dbReference type="Pfam" id="PF25539">
    <property type="entry name" value="Bestrophin_2"/>
    <property type="match status" value="1"/>
</dbReference>
<dbReference type="Proteomes" id="UP000195321">
    <property type="component" value="Unassembled WGS sequence"/>
</dbReference>
<feature type="transmembrane region" description="Helical" evidence="9">
    <location>
        <begin position="51"/>
        <end position="67"/>
    </location>
</feature>
<evidence type="ECO:0000256" key="8">
    <source>
        <dbReference type="ARBA" id="ARBA00034708"/>
    </source>
</evidence>
<dbReference type="AlphaFoldDB" id="A0A1Y3M839"/>
<keyword evidence="3" id="KW-1003">Cell membrane</keyword>
<feature type="transmembrane region" description="Helical" evidence="9">
    <location>
        <begin position="213"/>
        <end position="234"/>
    </location>
</feature>
<keyword evidence="2" id="KW-0813">Transport</keyword>
<evidence type="ECO:0000256" key="4">
    <source>
        <dbReference type="ARBA" id="ARBA00022692"/>
    </source>
</evidence>
<comment type="similarity">
    <text evidence="8">Belongs to the anion channel-forming bestrophin (TC 1.A.46) family.</text>
</comment>
<evidence type="ECO:0000256" key="9">
    <source>
        <dbReference type="SAM" id="Phobius"/>
    </source>
</evidence>
<evidence type="ECO:0000256" key="2">
    <source>
        <dbReference type="ARBA" id="ARBA00022448"/>
    </source>
</evidence>
<evidence type="ECO:0000256" key="7">
    <source>
        <dbReference type="ARBA" id="ARBA00023136"/>
    </source>
</evidence>
<dbReference type="EMBL" id="MWPX01000086">
    <property type="protein sequence ID" value="OUM45854.1"/>
    <property type="molecule type" value="Genomic_DNA"/>
</dbReference>
<feature type="transmembrane region" description="Helical" evidence="9">
    <location>
        <begin position="240"/>
        <end position="261"/>
    </location>
</feature>
<proteinExistence type="inferred from homology"/>
<comment type="subcellular location">
    <subcellularLocation>
        <location evidence="1">Cell membrane</location>
        <topology evidence="1">Multi-pass membrane protein</topology>
    </subcellularLocation>
</comment>
<name>A0A1Y3M839_9BACI</name>
<evidence type="ECO:0000256" key="3">
    <source>
        <dbReference type="ARBA" id="ARBA00022475"/>
    </source>
</evidence>
<gene>
    <name evidence="10" type="ORF">BW425_27065</name>
</gene>
<comment type="caution">
    <text evidence="10">The sequence shown here is derived from an EMBL/GenBank/DDBJ whole genome shotgun (WGS) entry which is preliminary data.</text>
</comment>
<dbReference type="InterPro" id="IPR044669">
    <property type="entry name" value="YneE/VCCN1/2-like"/>
</dbReference>